<dbReference type="RefSeq" id="WP_270878889.1">
    <property type="nucleotide sequence ID" value="NZ_JAQFVF010000022.1"/>
</dbReference>
<protein>
    <recommendedName>
        <fullName evidence="3">Spore coat protein</fullName>
    </recommendedName>
</protein>
<name>A0ABW0KE44_9BACL</name>
<gene>
    <name evidence="1" type="ORF">ACFPOG_21490</name>
</gene>
<sequence>MNYPPAYYWDPFRHTYYPYASYPPELFGHPPSYPESNREMPPVNTNMLEHSVTSLQKIVNDATIVLSKLKDKQIAHQLMTAAQAGNQQEVERIVHTFGIAEPIQTTYTPSAIQFKIDPVPQESHCCSLTMMLKWGR</sequence>
<dbReference type="Pfam" id="PF26344">
    <property type="entry name" value="YuzC"/>
    <property type="match status" value="1"/>
</dbReference>
<reference evidence="2" key="1">
    <citation type="journal article" date="2019" name="Int. J. Syst. Evol. Microbiol.">
        <title>The Global Catalogue of Microorganisms (GCM) 10K type strain sequencing project: providing services to taxonomists for standard genome sequencing and annotation.</title>
        <authorList>
            <consortium name="The Broad Institute Genomics Platform"/>
            <consortium name="The Broad Institute Genome Sequencing Center for Infectious Disease"/>
            <person name="Wu L."/>
            <person name="Ma J."/>
        </authorList>
    </citation>
    <scope>NUCLEOTIDE SEQUENCE [LARGE SCALE GENOMIC DNA]</scope>
    <source>
        <strain evidence="2">KACC 11904</strain>
    </source>
</reference>
<accession>A0ABW0KE44</accession>
<comment type="caution">
    <text evidence="1">The sequence shown here is derived from an EMBL/GenBank/DDBJ whole genome shotgun (WGS) entry which is preliminary data.</text>
</comment>
<dbReference type="Proteomes" id="UP001596044">
    <property type="component" value="Unassembled WGS sequence"/>
</dbReference>
<organism evidence="1 2">
    <name type="scientific">Paenibacillus aestuarii</name>
    <dbReference type="NCBI Taxonomy" id="516965"/>
    <lineage>
        <taxon>Bacteria</taxon>
        <taxon>Bacillati</taxon>
        <taxon>Bacillota</taxon>
        <taxon>Bacilli</taxon>
        <taxon>Bacillales</taxon>
        <taxon>Paenibacillaceae</taxon>
        <taxon>Paenibacillus</taxon>
    </lineage>
</organism>
<evidence type="ECO:0008006" key="3">
    <source>
        <dbReference type="Google" id="ProtNLM"/>
    </source>
</evidence>
<keyword evidence="2" id="KW-1185">Reference proteome</keyword>
<proteinExistence type="predicted"/>
<dbReference type="InterPro" id="IPR058870">
    <property type="entry name" value="YuzC"/>
</dbReference>
<evidence type="ECO:0000313" key="2">
    <source>
        <dbReference type="Proteomes" id="UP001596044"/>
    </source>
</evidence>
<dbReference type="EMBL" id="JBHSMJ010000029">
    <property type="protein sequence ID" value="MFC5450832.1"/>
    <property type="molecule type" value="Genomic_DNA"/>
</dbReference>
<evidence type="ECO:0000313" key="1">
    <source>
        <dbReference type="EMBL" id="MFC5450832.1"/>
    </source>
</evidence>